<accession>A0A150WFA6</accession>
<gene>
    <name evidence="2" type="ORF">AZI85_06030</name>
</gene>
<keyword evidence="1" id="KW-0812">Transmembrane</keyword>
<dbReference type="Proteomes" id="UP000075391">
    <property type="component" value="Unassembled WGS sequence"/>
</dbReference>
<dbReference type="AlphaFoldDB" id="A0A150WFA6"/>
<keyword evidence="1" id="KW-0472">Membrane</keyword>
<protein>
    <submittedName>
        <fullName evidence="2">Uncharacterized protein</fullName>
    </submittedName>
</protein>
<keyword evidence="1" id="KW-1133">Transmembrane helix</keyword>
<reference evidence="2 3" key="1">
    <citation type="submission" date="2016-03" db="EMBL/GenBank/DDBJ databases">
        <authorList>
            <person name="Ploux O."/>
        </authorList>
    </citation>
    <scope>NUCLEOTIDE SEQUENCE [LARGE SCALE GENOMIC DNA]</scope>
    <source>
        <strain evidence="2 3">BER2</strain>
    </source>
</reference>
<feature type="transmembrane region" description="Helical" evidence="1">
    <location>
        <begin position="36"/>
        <end position="54"/>
    </location>
</feature>
<feature type="transmembrane region" description="Helical" evidence="1">
    <location>
        <begin position="98"/>
        <end position="120"/>
    </location>
</feature>
<name>A0A150WFA6_BDEBC</name>
<dbReference type="EMBL" id="LUKF01000016">
    <property type="protein sequence ID" value="KYG61778.1"/>
    <property type="molecule type" value="Genomic_DNA"/>
</dbReference>
<evidence type="ECO:0000313" key="2">
    <source>
        <dbReference type="EMBL" id="KYG61778.1"/>
    </source>
</evidence>
<comment type="caution">
    <text evidence="2">The sequence shown here is derived from an EMBL/GenBank/DDBJ whole genome shotgun (WGS) entry which is preliminary data.</text>
</comment>
<sequence>MPNAQSFLHTRSLWTYYVLFFSGSTVLLYQAFGWNVFGDSVNFLCLLFLIHGFAAKKFLHIIENSLLVTLGYILPLLIRNSLKLSYSEAPSMKDFLHLGLISTVTTLGFGFAFSLLGYVLRWARHKILRMSRGKINTRALQDD</sequence>
<organism evidence="2 3">
    <name type="scientific">Bdellovibrio bacteriovorus</name>
    <dbReference type="NCBI Taxonomy" id="959"/>
    <lineage>
        <taxon>Bacteria</taxon>
        <taxon>Pseudomonadati</taxon>
        <taxon>Bdellovibrionota</taxon>
        <taxon>Bdellovibrionia</taxon>
        <taxon>Bdellovibrionales</taxon>
        <taxon>Pseudobdellovibrionaceae</taxon>
        <taxon>Bdellovibrio</taxon>
    </lineage>
</organism>
<feature type="transmembrane region" description="Helical" evidence="1">
    <location>
        <begin position="61"/>
        <end position="78"/>
    </location>
</feature>
<feature type="transmembrane region" description="Helical" evidence="1">
    <location>
        <begin position="12"/>
        <end position="30"/>
    </location>
</feature>
<proteinExistence type="predicted"/>
<evidence type="ECO:0000313" key="3">
    <source>
        <dbReference type="Proteomes" id="UP000075391"/>
    </source>
</evidence>
<evidence type="ECO:0000256" key="1">
    <source>
        <dbReference type="SAM" id="Phobius"/>
    </source>
</evidence>
<dbReference type="OrthoDB" id="5296792at2"/>